<dbReference type="CDD" id="cd03801">
    <property type="entry name" value="GT4_PimA-like"/>
    <property type="match status" value="1"/>
</dbReference>
<dbReference type="Pfam" id="PF00534">
    <property type="entry name" value="Glycos_transf_1"/>
    <property type="match status" value="1"/>
</dbReference>
<accession>A0A1M4ZBZ9</accession>
<dbReference type="EMBL" id="FQUQ01000002">
    <property type="protein sequence ID" value="SHF15569.1"/>
    <property type="molecule type" value="Genomic_DNA"/>
</dbReference>
<dbReference type="SUPFAM" id="SSF53756">
    <property type="entry name" value="UDP-Glycosyltransferase/glycogen phosphorylase"/>
    <property type="match status" value="1"/>
</dbReference>
<dbReference type="Gene3D" id="3.40.50.2000">
    <property type="entry name" value="Glycogen Phosphorylase B"/>
    <property type="match status" value="2"/>
</dbReference>
<name>A0A1M4ZBZ9_9SPHI</name>
<gene>
    <name evidence="2" type="ORF">SAMN04488522_102269</name>
</gene>
<feature type="domain" description="Glycosyl transferase family 1" evidence="1">
    <location>
        <begin position="188"/>
        <end position="350"/>
    </location>
</feature>
<dbReference type="InterPro" id="IPR001296">
    <property type="entry name" value="Glyco_trans_1"/>
</dbReference>
<keyword evidence="2" id="KW-0808">Transferase</keyword>
<reference evidence="3" key="1">
    <citation type="submission" date="2016-11" db="EMBL/GenBank/DDBJ databases">
        <authorList>
            <person name="Varghese N."/>
            <person name="Submissions S."/>
        </authorList>
    </citation>
    <scope>NUCLEOTIDE SEQUENCE [LARGE SCALE GENOMIC DNA]</scope>
    <source>
        <strain evidence="3">DSM 16990</strain>
    </source>
</reference>
<sequence>MKNNYIPMKIICVHQSADMYGSDRSFLQVVKYLSQSADFKKITIVLPRSGPLVLELEKLNVDIRYLNLSLLSKTYLMKLQWGKILFPLFQFRTKKKLFNEYDVVYANTSVILDFYLLAPFLHQMKIIHIREIPNKTLGKVLSLFLRQAKSKIIFNSYSTLKSFEKLDNSVVIHNAFEGFGKDVASEMKKEERPLRVLLIGRINGWKGQDFAIESLVNMKASPVLLRIVGSTSAGNEDLVLQLKKKVEQLGLSNQVEFLDFVSDTAEIYAWSDVVIVPSTKPEPFGRIAIEAMSLYKPVIAANHGGLTEIIENGVSGYLFEPNNTVSFVNALSRYAGDRDLLEQHGKNAKRTYDEKFSLKGFYKKLDAVFKKEMV</sequence>
<keyword evidence="3" id="KW-1185">Reference proteome</keyword>
<dbReference type="GO" id="GO:0016757">
    <property type="term" value="F:glycosyltransferase activity"/>
    <property type="evidence" value="ECO:0007669"/>
    <property type="project" value="InterPro"/>
</dbReference>
<evidence type="ECO:0000313" key="2">
    <source>
        <dbReference type="EMBL" id="SHF15569.1"/>
    </source>
</evidence>
<dbReference type="AlphaFoldDB" id="A0A1M4ZBZ9"/>
<dbReference type="Proteomes" id="UP000184287">
    <property type="component" value="Unassembled WGS sequence"/>
</dbReference>
<protein>
    <submittedName>
        <fullName evidence="2">Glycosyltransferase involved in cell wall bisynthesis</fullName>
    </submittedName>
</protein>
<dbReference type="PANTHER" id="PTHR12526">
    <property type="entry name" value="GLYCOSYLTRANSFERASE"/>
    <property type="match status" value="1"/>
</dbReference>
<evidence type="ECO:0000259" key="1">
    <source>
        <dbReference type="Pfam" id="PF00534"/>
    </source>
</evidence>
<proteinExistence type="predicted"/>
<dbReference type="STRING" id="288992.SAMN04488522_102269"/>
<organism evidence="2 3">
    <name type="scientific">Pedobacter caeni</name>
    <dbReference type="NCBI Taxonomy" id="288992"/>
    <lineage>
        <taxon>Bacteria</taxon>
        <taxon>Pseudomonadati</taxon>
        <taxon>Bacteroidota</taxon>
        <taxon>Sphingobacteriia</taxon>
        <taxon>Sphingobacteriales</taxon>
        <taxon>Sphingobacteriaceae</taxon>
        <taxon>Pedobacter</taxon>
    </lineage>
</organism>
<evidence type="ECO:0000313" key="3">
    <source>
        <dbReference type="Proteomes" id="UP000184287"/>
    </source>
</evidence>